<reference evidence="1" key="1">
    <citation type="submission" date="2019-11" db="EMBL/GenBank/DDBJ databases">
        <authorList>
            <person name="Feng L."/>
        </authorList>
    </citation>
    <scope>NUCLEOTIDE SEQUENCE</scope>
    <source>
        <strain evidence="1">FplautiiLFYP42</strain>
    </source>
</reference>
<dbReference type="InterPro" id="IPR013785">
    <property type="entry name" value="Aldolase_TIM"/>
</dbReference>
<dbReference type="Gene3D" id="3.20.20.70">
    <property type="entry name" value="Aldolase class I"/>
    <property type="match status" value="1"/>
</dbReference>
<dbReference type="GO" id="GO:0043720">
    <property type="term" value="F:3-keto-5-aminohexanoate cleavage activity"/>
    <property type="evidence" value="ECO:0007669"/>
    <property type="project" value="InterPro"/>
</dbReference>
<sequence length="42" mass="4649">MYAKGVLAESNVQFVERARRVIEEYGKQVATPAEARGILGLK</sequence>
<dbReference type="EMBL" id="CACRUB010000011">
    <property type="protein sequence ID" value="VYT62709.1"/>
    <property type="molecule type" value="Genomic_DNA"/>
</dbReference>
<organism evidence="1">
    <name type="scientific">Flavonifractor plautii</name>
    <name type="common">Fusobacterium plautii</name>
    <dbReference type="NCBI Taxonomy" id="292800"/>
    <lineage>
        <taxon>Bacteria</taxon>
        <taxon>Bacillati</taxon>
        <taxon>Bacillota</taxon>
        <taxon>Clostridia</taxon>
        <taxon>Eubacteriales</taxon>
        <taxon>Oscillospiraceae</taxon>
        <taxon>Flavonifractor</taxon>
    </lineage>
</organism>
<keyword evidence="1" id="KW-0808">Transferase</keyword>
<dbReference type="EC" id="2.-.-.-" evidence="1"/>
<dbReference type="Pfam" id="PF05853">
    <property type="entry name" value="BKACE"/>
    <property type="match status" value="1"/>
</dbReference>
<dbReference type="AlphaFoldDB" id="A0A6N2Y778"/>
<accession>A0A6N2Y778</accession>
<gene>
    <name evidence="1" type="primary">kce_1</name>
    <name evidence="1" type="ORF">FPLFYP42_00101</name>
</gene>
<dbReference type="InterPro" id="IPR008567">
    <property type="entry name" value="BKACE"/>
</dbReference>
<dbReference type="RefSeq" id="WP_338154776.1">
    <property type="nucleotide sequence ID" value="NZ_JACLYV010000147.1"/>
</dbReference>
<name>A0A6N2Y778_FLAPL</name>
<evidence type="ECO:0000313" key="1">
    <source>
        <dbReference type="EMBL" id="VYT62709.1"/>
    </source>
</evidence>
<proteinExistence type="predicted"/>
<protein>
    <submittedName>
        <fullName evidence="1">3-keto-5-aminohexanoate cleavage enzyme</fullName>
        <ecNumber evidence="1">2.-.-.-</ecNumber>
    </submittedName>
</protein>